<comment type="caution">
    <text evidence="1">The sequence shown here is derived from an EMBL/GenBank/DDBJ whole genome shotgun (WGS) entry which is preliminary data.</text>
</comment>
<accession>A0ABS8W2T8</accession>
<dbReference type="EMBL" id="JACEIK010006185">
    <property type="protein sequence ID" value="MCE2055217.1"/>
    <property type="molecule type" value="Genomic_DNA"/>
</dbReference>
<keyword evidence="2" id="KW-1185">Reference proteome</keyword>
<dbReference type="Proteomes" id="UP000823775">
    <property type="component" value="Unassembled WGS sequence"/>
</dbReference>
<reference evidence="1 2" key="1">
    <citation type="journal article" date="2021" name="BMC Genomics">
        <title>Datura genome reveals duplications of psychoactive alkaloid biosynthetic genes and high mutation rate following tissue culture.</title>
        <authorList>
            <person name="Rajewski A."/>
            <person name="Carter-House D."/>
            <person name="Stajich J."/>
            <person name="Litt A."/>
        </authorList>
    </citation>
    <scope>NUCLEOTIDE SEQUENCE [LARGE SCALE GENOMIC DNA]</scope>
    <source>
        <strain evidence="1">AR-01</strain>
    </source>
</reference>
<proteinExistence type="predicted"/>
<name>A0ABS8W2T8_DATST</name>
<evidence type="ECO:0000313" key="2">
    <source>
        <dbReference type="Proteomes" id="UP000823775"/>
    </source>
</evidence>
<protein>
    <submittedName>
        <fullName evidence="1">Uncharacterized protein</fullName>
    </submittedName>
</protein>
<sequence>MIKVMGHCPLDGTSSLASNVKCASDLETLFPVNGKPFWDSSLSSPMTEEGANIEEENLQEKVHPNMDPEEAAKFRVISFEVGVIGLYPDPAPY</sequence>
<gene>
    <name evidence="1" type="ORF">HAX54_042196</name>
</gene>
<organism evidence="1 2">
    <name type="scientific">Datura stramonium</name>
    <name type="common">Jimsonweed</name>
    <name type="synonym">Common thornapple</name>
    <dbReference type="NCBI Taxonomy" id="4076"/>
    <lineage>
        <taxon>Eukaryota</taxon>
        <taxon>Viridiplantae</taxon>
        <taxon>Streptophyta</taxon>
        <taxon>Embryophyta</taxon>
        <taxon>Tracheophyta</taxon>
        <taxon>Spermatophyta</taxon>
        <taxon>Magnoliopsida</taxon>
        <taxon>eudicotyledons</taxon>
        <taxon>Gunneridae</taxon>
        <taxon>Pentapetalae</taxon>
        <taxon>asterids</taxon>
        <taxon>lamiids</taxon>
        <taxon>Solanales</taxon>
        <taxon>Solanaceae</taxon>
        <taxon>Solanoideae</taxon>
        <taxon>Datureae</taxon>
        <taxon>Datura</taxon>
    </lineage>
</organism>
<evidence type="ECO:0000313" key="1">
    <source>
        <dbReference type="EMBL" id="MCE2055217.1"/>
    </source>
</evidence>